<dbReference type="SMART" id="SM00347">
    <property type="entry name" value="HTH_MARR"/>
    <property type="match status" value="1"/>
</dbReference>
<evidence type="ECO:0000313" key="4">
    <source>
        <dbReference type="EMBL" id="CAB4687402.1"/>
    </source>
</evidence>
<gene>
    <name evidence="2" type="ORF">UFOPK1495_00175</name>
    <name evidence="3" type="ORF">UFOPK1603_00229</name>
    <name evidence="4" type="ORF">UFOPK2350_01385</name>
</gene>
<dbReference type="GO" id="GO:0003700">
    <property type="term" value="F:DNA-binding transcription factor activity"/>
    <property type="evidence" value="ECO:0007669"/>
    <property type="project" value="InterPro"/>
</dbReference>
<dbReference type="GO" id="GO:0006950">
    <property type="term" value="P:response to stress"/>
    <property type="evidence" value="ECO:0007669"/>
    <property type="project" value="TreeGrafter"/>
</dbReference>
<dbReference type="PANTHER" id="PTHR33164:SF57">
    <property type="entry name" value="MARR-FAMILY TRANSCRIPTIONAL REGULATOR"/>
    <property type="match status" value="1"/>
</dbReference>
<evidence type="ECO:0000259" key="1">
    <source>
        <dbReference type="PROSITE" id="PS50995"/>
    </source>
</evidence>
<protein>
    <submittedName>
        <fullName evidence="3">Unannotated protein</fullName>
    </submittedName>
</protein>
<dbReference type="Pfam" id="PF01047">
    <property type="entry name" value="MarR"/>
    <property type="match status" value="1"/>
</dbReference>
<dbReference type="PROSITE" id="PS50995">
    <property type="entry name" value="HTH_MARR_2"/>
    <property type="match status" value="1"/>
</dbReference>
<dbReference type="SUPFAM" id="SSF46785">
    <property type="entry name" value="Winged helix' DNA-binding domain"/>
    <property type="match status" value="1"/>
</dbReference>
<dbReference type="InterPro" id="IPR000835">
    <property type="entry name" value="HTH_MarR-typ"/>
</dbReference>
<dbReference type="EMBL" id="CAEZTG010000011">
    <property type="protein sequence ID" value="CAB4556401.1"/>
    <property type="molecule type" value="Genomic_DNA"/>
</dbReference>
<dbReference type="InterPro" id="IPR036390">
    <property type="entry name" value="WH_DNA-bd_sf"/>
</dbReference>
<organism evidence="3">
    <name type="scientific">freshwater metagenome</name>
    <dbReference type="NCBI Taxonomy" id="449393"/>
    <lineage>
        <taxon>unclassified sequences</taxon>
        <taxon>metagenomes</taxon>
        <taxon>ecological metagenomes</taxon>
    </lineage>
</organism>
<dbReference type="Gene3D" id="1.10.10.10">
    <property type="entry name" value="Winged helix-like DNA-binding domain superfamily/Winged helix DNA-binding domain"/>
    <property type="match status" value="1"/>
</dbReference>
<dbReference type="EMBL" id="CAEZSU010000010">
    <property type="protein sequence ID" value="CAB4540637.1"/>
    <property type="molecule type" value="Genomic_DNA"/>
</dbReference>
<name>A0A6J6CXR5_9ZZZZ</name>
<evidence type="ECO:0000313" key="2">
    <source>
        <dbReference type="EMBL" id="CAB4540637.1"/>
    </source>
</evidence>
<proteinExistence type="predicted"/>
<dbReference type="PANTHER" id="PTHR33164">
    <property type="entry name" value="TRANSCRIPTIONAL REGULATOR, MARR FAMILY"/>
    <property type="match status" value="1"/>
</dbReference>
<accession>A0A6J6CXR5</accession>
<dbReference type="EMBL" id="CAEZXE010000136">
    <property type="protein sequence ID" value="CAB4687402.1"/>
    <property type="molecule type" value="Genomic_DNA"/>
</dbReference>
<dbReference type="InterPro" id="IPR039422">
    <property type="entry name" value="MarR/SlyA-like"/>
</dbReference>
<dbReference type="InterPro" id="IPR036388">
    <property type="entry name" value="WH-like_DNA-bd_sf"/>
</dbReference>
<sequence length="193" mass="21712">MFERQLPFGESYAGWPAPRNLDIVQDLPYGSAMPAAESVAETERSLERLFRLTVNRAIHHRQTAAIGVEVTRAGYAILRTLADAGELPMGQLARRCSMDPAAANRQVRVLEDAELVERGTDPDDARLAVARLTAKGRRTHDRIVALRVEQMTDVLDNWSEHDCTELVRLIDRLVTDLRLTPIRTDSFTTKEHP</sequence>
<dbReference type="AlphaFoldDB" id="A0A6J6CXR5"/>
<evidence type="ECO:0000313" key="3">
    <source>
        <dbReference type="EMBL" id="CAB4556401.1"/>
    </source>
</evidence>
<feature type="domain" description="HTH marR-type" evidence="1">
    <location>
        <begin position="39"/>
        <end position="175"/>
    </location>
</feature>
<reference evidence="3" key="1">
    <citation type="submission" date="2020-05" db="EMBL/GenBank/DDBJ databases">
        <authorList>
            <person name="Chiriac C."/>
            <person name="Salcher M."/>
            <person name="Ghai R."/>
            <person name="Kavagutti S V."/>
        </authorList>
    </citation>
    <scope>NUCLEOTIDE SEQUENCE</scope>
</reference>